<feature type="transmembrane region" description="Helical" evidence="6">
    <location>
        <begin position="903"/>
        <end position="927"/>
    </location>
</feature>
<evidence type="ECO:0000256" key="3">
    <source>
        <dbReference type="ARBA" id="ARBA00022989"/>
    </source>
</evidence>
<dbReference type="InterPro" id="IPR027359">
    <property type="entry name" value="Volt_channel_dom_sf"/>
</dbReference>
<feature type="compositionally biased region" description="Polar residues" evidence="5">
    <location>
        <begin position="525"/>
        <end position="536"/>
    </location>
</feature>
<proteinExistence type="predicted"/>
<gene>
    <name evidence="9" type="ORF">PCOR1329_LOCUS48472</name>
</gene>
<comment type="subcellular location">
    <subcellularLocation>
        <location evidence="1">Membrane</location>
        <topology evidence="1">Multi-pass membrane protein</topology>
    </subcellularLocation>
</comment>
<feature type="compositionally biased region" description="Low complexity" evidence="5">
    <location>
        <begin position="186"/>
        <end position="199"/>
    </location>
</feature>
<evidence type="ECO:0000313" key="10">
    <source>
        <dbReference type="Proteomes" id="UP001189429"/>
    </source>
</evidence>
<evidence type="ECO:0000256" key="6">
    <source>
        <dbReference type="SAM" id="Phobius"/>
    </source>
</evidence>
<evidence type="ECO:0000256" key="4">
    <source>
        <dbReference type="ARBA" id="ARBA00023136"/>
    </source>
</evidence>
<feature type="signal peptide" evidence="7">
    <location>
        <begin position="1"/>
        <end position="20"/>
    </location>
</feature>
<dbReference type="InterPro" id="IPR052706">
    <property type="entry name" value="Membrane-Transporter-like"/>
</dbReference>
<keyword evidence="10" id="KW-1185">Reference proteome</keyword>
<dbReference type="PROSITE" id="PS50801">
    <property type="entry name" value="STAS"/>
    <property type="match status" value="1"/>
</dbReference>
<feature type="domain" description="STAS" evidence="8">
    <location>
        <begin position="43"/>
        <end position="136"/>
    </location>
</feature>
<reference evidence="9" key="1">
    <citation type="submission" date="2023-10" db="EMBL/GenBank/DDBJ databases">
        <authorList>
            <person name="Chen Y."/>
            <person name="Shah S."/>
            <person name="Dougan E. K."/>
            <person name="Thang M."/>
            <person name="Chan C."/>
        </authorList>
    </citation>
    <scope>NUCLEOTIDE SEQUENCE [LARGE SCALE GENOMIC DNA]</scope>
</reference>
<sequence length="965" mass="106706">AILTGFVLSVALFLASSSAASPVSSVVVGDRVVSRTKRPFWEMQVLRREGHRILLLYLQGQLFFGSTSKLVTALAAASADDQVKYVILSLARVPHIDPSAARHLRTTSERLRQRGCQVIFCRMNRPVFETLTAAGVIKAPDGDLVGHLRNLRWKTVPMVDGKGMSRKASPSKSPSPPTSPVRGSVAALAGGPLGARAPPFVAPFGGDRAQATPPPPSGADSLPSPAASLDGRRAPAPDAFCHETDALDHCDSKIVSEFCYGSSEQLGRLEPYMRAYRAAVCGQGGLALPEWAFEDMNSLPRGLMARLRPHCTVLAELPAWTKVSDDVDLQGSLCFVLKGALSVIQIVPLSDDPTHIGSEVSGFSFRQGKRLLKRYPPGHVAGRDSFFLEYSGQTIDRELEPKITVSSKMGAPAEIWVLRPEEWAAMDVELKGPLTEMVCVQFADDVQHSRMQELEAFLQEWTQVFDSESQSLSPALQGRRRERWRGSRKSGLSALTLESPKEQAEECEDESNKGGGMSRPRMFNSEISRPSQTSLRSEPCGDRRMSLMSQTSVRHYTPFVAQKEGATQMTRNSPRNQTKARNAEVYRSQSEIDVATPSSVAAPFNEATPSTGRTDLTQTSILTRGLSSANLGVAPEHIRQQMMDIWAQERETHSRCVPTWLSEFVSSSAFGSSGYISGLLIMANALSIGVQADYMAREGTNKVPVAMRAVELFFCVAFTAELILRAMVDGRQFFSCASSKWMWNSFDTILVTMQIAEEMILFVMDTMHMGKGDQGFGSDFTIMRILRILRLIRIMRLVRVLRFIGELRTIVIQIIGSMRSLCWTCALLIMVMYVVGVYLTQLVSDYMVELRREDPQALEGDVMDLSMYFGSLGNTILSLYQAITNGISWYELSSPLMKYFSPWISTVLCFYTAFAIFALRTLSLVCLSSRLWMQRPKTRRLYCTIRCSLCGTKPAETKTSSPTNA</sequence>
<dbReference type="Proteomes" id="UP001189429">
    <property type="component" value="Unassembled WGS sequence"/>
</dbReference>
<dbReference type="Pfam" id="PF00520">
    <property type="entry name" value="Ion_trans"/>
    <property type="match status" value="1"/>
</dbReference>
<dbReference type="SUPFAM" id="SSF52091">
    <property type="entry name" value="SpoIIaa-like"/>
    <property type="match status" value="1"/>
</dbReference>
<accession>A0ABN9UIU7</accession>
<comment type="caution">
    <text evidence="9">The sequence shown here is derived from an EMBL/GenBank/DDBJ whole genome shotgun (WGS) entry which is preliminary data.</text>
</comment>
<keyword evidence="7" id="KW-0732">Signal</keyword>
<feature type="compositionally biased region" description="Polar residues" evidence="5">
    <location>
        <begin position="565"/>
        <end position="580"/>
    </location>
</feature>
<keyword evidence="3 6" id="KW-1133">Transmembrane helix</keyword>
<dbReference type="InterPro" id="IPR036513">
    <property type="entry name" value="STAS_dom_sf"/>
</dbReference>
<evidence type="ECO:0000256" key="7">
    <source>
        <dbReference type="SAM" id="SignalP"/>
    </source>
</evidence>
<dbReference type="Gene3D" id="1.20.120.350">
    <property type="entry name" value="Voltage-gated potassium channels. Chain C"/>
    <property type="match status" value="1"/>
</dbReference>
<dbReference type="PANTHER" id="PTHR43310:SF1">
    <property type="entry name" value="SULFATE TRANSPORTER YBAR-RELATED"/>
    <property type="match status" value="1"/>
</dbReference>
<name>A0ABN9UIU7_9DINO</name>
<dbReference type="SUPFAM" id="SSF81324">
    <property type="entry name" value="Voltage-gated potassium channels"/>
    <property type="match status" value="1"/>
</dbReference>
<dbReference type="InterPro" id="IPR005821">
    <property type="entry name" value="Ion_trans_dom"/>
</dbReference>
<dbReference type="EMBL" id="CAUYUJ010015853">
    <property type="protein sequence ID" value="CAK0858933.1"/>
    <property type="molecule type" value="Genomic_DNA"/>
</dbReference>
<feature type="region of interest" description="Disordered" evidence="5">
    <location>
        <begin position="159"/>
        <end position="234"/>
    </location>
</feature>
<keyword evidence="4 6" id="KW-0472">Membrane</keyword>
<dbReference type="PANTHER" id="PTHR43310">
    <property type="entry name" value="SULFATE TRANSPORTER YBAR-RELATED"/>
    <property type="match status" value="1"/>
</dbReference>
<evidence type="ECO:0000313" key="9">
    <source>
        <dbReference type="EMBL" id="CAK0858933.1"/>
    </source>
</evidence>
<evidence type="ECO:0000256" key="1">
    <source>
        <dbReference type="ARBA" id="ARBA00004141"/>
    </source>
</evidence>
<feature type="transmembrane region" description="Helical" evidence="6">
    <location>
        <begin position="865"/>
        <end position="883"/>
    </location>
</feature>
<feature type="non-terminal residue" evidence="9">
    <location>
        <position position="1"/>
    </location>
</feature>
<feature type="compositionally biased region" description="Basic residues" evidence="5">
    <location>
        <begin position="478"/>
        <end position="488"/>
    </location>
</feature>
<feature type="chain" id="PRO_5046609586" description="STAS domain-containing protein" evidence="7">
    <location>
        <begin position="21"/>
        <end position="965"/>
    </location>
</feature>
<feature type="region of interest" description="Disordered" evidence="5">
    <location>
        <begin position="565"/>
        <end position="588"/>
    </location>
</feature>
<evidence type="ECO:0000259" key="8">
    <source>
        <dbReference type="PROSITE" id="PS50801"/>
    </source>
</evidence>
<dbReference type="InterPro" id="IPR002645">
    <property type="entry name" value="STAS_dom"/>
</dbReference>
<protein>
    <recommendedName>
        <fullName evidence="8">STAS domain-containing protein</fullName>
    </recommendedName>
</protein>
<dbReference type="CDD" id="cd07042">
    <property type="entry name" value="STAS_SulP_like_sulfate_transporter"/>
    <property type="match status" value="1"/>
</dbReference>
<dbReference type="Pfam" id="PF01740">
    <property type="entry name" value="STAS"/>
    <property type="match status" value="1"/>
</dbReference>
<evidence type="ECO:0000256" key="2">
    <source>
        <dbReference type="ARBA" id="ARBA00022692"/>
    </source>
</evidence>
<dbReference type="Gene3D" id="1.10.287.70">
    <property type="match status" value="1"/>
</dbReference>
<dbReference type="Gene3D" id="3.30.750.24">
    <property type="entry name" value="STAS domain"/>
    <property type="match status" value="1"/>
</dbReference>
<organism evidence="9 10">
    <name type="scientific">Prorocentrum cordatum</name>
    <dbReference type="NCBI Taxonomy" id="2364126"/>
    <lineage>
        <taxon>Eukaryota</taxon>
        <taxon>Sar</taxon>
        <taxon>Alveolata</taxon>
        <taxon>Dinophyceae</taxon>
        <taxon>Prorocentrales</taxon>
        <taxon>Prorocentraceae</taxon>
        <taxon>Prorocentrum</taxon>
    </lineage>
</organism>
<feature type="transmembrane region" description="Helical" evidence="6">
    <location>
        <begin position="821"/>
        <end position="844"/>
    </location>
</feature>
<keyword evidence="2 6" id="KW-0812">Transmembrane</keyword>
<evidence type="ECO:0000256" key="5">
    <source>
        <dbReference type="SAM" id="MobiDB-lite"/>
    </source>
</evidence>
<feature type="region of interest" description="Disordered" evidence="5">
    <location>
        <begin position="469"/>
        <end position="541"/>
    </location>
</feature>